<accession>A0A8H7AD99</accession>
<protein>
    <submittedName>
        <fullName evidence="2">Uncharacterized protein</fullName>
    </submittedName>
</protein>
<name>A0A8H7AD99_9EURO</name>
<comment type="caution">
    <text evidence="2">The sequence shown here is derived from an EMBL/GenBank/DDBJ whole genome shotgun (WGS) entry which is preliminary data.</text>
</comment>
<gene>
    <name evidence="2" type="ORF">GJ744_012391</name>
</gene>
<dbReference type="AlphaFoldDB" id="A0A8H7AD99"/>
<feature type="compositionally biased region" description="Polar residues" evidence="1">
    <location>
        <begin position="62"/>
        <end position="71"/>
    </location>
</feature>
<reference evidence="2" key="1">
    <citation type="submission" date="2020-02" db="EMBL/GenBank/DDBJ databases">
        <authorList>
            <person name="Palmer J.M."/>
        </authorList>
    </citation>
    <scope>NUCLEOTIDE SEQUENCE</scope>
    <source>
        <strain evidence="2">EPUS1.4</strain>
        <tissue evidence="2">Thallus</tissue>
    </source>
</reference>
<dbReference type="Proteomes" id="UP000606974">
    <property type="component" value="Unassembled WGS sequence"/>
</dbReference>
<evidence type="ECO:0000256" key="1">
    <source>
        <dbReference type="SAM" id="MobiDB-lite"/>
    </source>
</evidence>
<feature type="compositionally biased region" description="Basic and acidic residues" evidence="1">
    <location>
        <begin position="1"/>
        <end position="30"/>
    </location>
</feature>
<dbReference type="EMBL" id="JAACFV010000097">
    <property type="protein sequence ID" value="KAF7505949.1"/>
    <property type="molecule type" value="Genomic_DNA"/>
</dbReference>
<keyword evidence="3" id="KW-1185">Reference proteome</keyword>
<organism evidence="2 3">
    <name type="scientific">Endocarpon pusillum</name>
    <dbReference type="NCBI Taxonomy" id="364733"/>
    <lineage>
        <taxon>Eukaryota</taxon>
        <taxon>Fungi</taxon>
        <taxon>Dikarya</taxon>
        <taxon>Ascomycota</taxon>
        <taxon>Pezizomycotina</taxon>
        <taxon>Eurotiomycetes</taxon>
        <taxon>Chaetothyriomycetidae</taxon>
        <taxon>Verrucariales</taxon>
        <taxon>Verrucariaceae</taxon>
        <taxon>Endocarpon</taxon>
    </lineage>
</organism>
<evidence type="ECO:0000313" key="2">
    <source>
        <dbReference type="EMBL" id="KAF7505949.1"/>
    </source>
</evidence>
<feature type="region of interest" description="Disordered" evidence="1">
    <location>
        <begin position="1"/>
        <end position="71"/>
    </location>
</feature>
<sequence length="71" mass="8278">MAASVAKRDTGRARRGHDKPDQQPVRSDRSSHKRPYSAKDEDEDKETIAYRRKRPEFKRSSTKTTKNTCKE</sequence>
<evidence type="ECO:0000313" key="3">
    <source>
        <dbReference type="Proteomes" id="UP000606974"/>
    </source>
</evidence>
<proteinExistence type="predicted"/>